<dbReference type="InterPro" id="IPR044297">
    <property type="entry name" value="CSI1/2/3"/>
</dbReference>
<sequence>MNQLIAVLHLGSRSGRLSAARALSELFDAENIRDSEASMQAIQPLADMLNTASESEQQAALSALIKLTSENNAKAAMLAEVKGNPLESLCKILSSSATLELKSDAAELCYVLFGNSKFREMPIAS</sequence>
<dbReference type="InterPro" id="IPR011989">
    <property type="entry name" value="ARM-like"/>
</dbReference>
<gene>
    <name evidence="1" type="ORF">Fot_51279</name>
</gene>
<dbReference type="PANTHER" id="PTHR46369:SF1">
    <property type="entry name" value="PROTEIN CELLULOSE SYNTHASE INTERACTIVE 3"/>
    <property type="match status" value="1"/>
</dbReference>
<dbReference type="SUPFAM" id="SSF48371">
    <property type="entry name" value="ARM repeat"/>
    <property type="match status" value="1"/>
</dbReference>
<evidence type="ECO:0000313" key="2">
    <source>
        <dbReference type="Proteomes" id="UP001604277"/>
    </source>
</evidence>
<dbReference type="Gene3D" id="1.25.10.10">
    <property type="entry name" value="Leucine-rich Repeat Variant"/>
    <property type="match status" value="1"/>
</dbReference>
<dbReference type="AlphaFoldDB" id="A0ABD1PXV4"/>
<accession>A0ABD1PXV4</accession>
<dbReference type="EMBL" id="JBFOLJ010000017">
    <property type="protein sequence ID" value="KAL2467754.1"/>
    <property type="molecule type" value="Genomic_DNA"/>
</dbReference>
<reference evidence="2" key="1">
    <citation type="submission" date="2024-07" db="EMBL/GenBank/DDBJ databases">
        <title>Two chromosome-level genome assemblies of Korean endemic species Abeliophyllum distichum and Forsythia ovata (Oleaceae).</title>
        <authorList>
            <person name="Jang H."/>
        </authorList>
    </citation>
    <scope>NUCLEOTIDE SEQUENCE [LARGE SCALE GENOMIC DNA]</scope>
</reference>
<keyword evidence="2" id="KW-1185">Reference proteome</keyword>
<organism evidence="1 2">
    <name type="scientific">Forsythia ovata</name>
    <dbReference type="NCBI Taxonomy" id="205694"/>
    <lineage>
        <taxon>Eukaryota</taxon>
        <taxon>Viridiplantae</taxon>
        <taxon>Streptophyta</taxon>
        <taxon>Embryophyta</taxon>
        <taxon>Tracheophyta</taxon>
        <taxon>Spermatophyta</taxon>
        <taxon>Magnoliopsida</taxon>
        <taxon>eudicotyledons</taxon>
        <taxon>Gunneridae</taxon>
        <taxon>Pentapetalae</taxon>
        <taxon>asterids</taxon>
        <taxon>lamiids</taxon>
        <taxon>Lamiales</taxon>
        <taxon>Oleaceae</taxon>
        <taxon>Forsythieae</taxon>
        <taxon>Forsythia</taxon>
    </lineage>
</organism>
<dbReference type="InterPro" id="IPR016024">
    <property type="entry name" value="ARM-type_fold"/>
</dbReference>
<dbReference type="Proteomes" id="UP001604277">
    <property type="component" value="Unassembled WGS sequence"/>
</dbReference>
<name>A0ABD1PXV4_9LAMI</name>
<evidence type="ECO:0000313" key="1">
    <source>
        <dbReference type="EMBL" id="KAL2467754.1"/>
    </source>
</evidence>
<proteinExistence type="predicted"/>
<protein>
    <submittedName>
        <fullName evidence="1">Uncharacterized protein</fullName>
    </submittedName>
</protein>
<dbReference type="PANTHER" id="PTHR46369">
    <property type="entry name" value="PROTEIN CELLULOSE SYNTHASE INTERACTIVE 1"/>
    <property type="match status" value="1"/>
</dbReference>
<comment type="caution">
    <text evidence="1">The sequence shown here is derived from an EMBL/GenBank/DDBJ whole genome shotgun (WGS) entry which is preliminary data.</text>
</comment>